<evidence type="ECO:0000256" key="4">
    <source>
        <dbReference type="ARBA" id="ARBA00022692"/>
    </source>
</evidence>
<evidence type="ECO:0000256" key="7">
    <source>
        <dbReference type="RuleBase" id="RU363032"/>
    </source>
</evidence>
<protein>
    <submittedName>
        <fullName evidence="9">ABC transporter permease</fullName>
    </submittedName>
</protein>
<feature type="transmembrane region" description="Helical" evidence="7">
    <location>
        <begin position="20"/>
        <end position="44"/>
    </location>
</feature>
<keyword evidence="10" id="KW-1185">Reference proteome</keyword>
<dbReference type="SUPFAM" id="SSF161098">
    <property type="entry name" value="MetI-like"/>
    <property type="match status" value="1"/>
</dbReference>
<dbReference type="Pfam" id="PF00528">
    <property type="entry name" value="BPD_transp_1"/>
    <property type="match status" value="1"/>
</dbReference>
<feature type="transmembrane region" description="Helical" evidence="7">
    <location>
        <begin position="166"/>
        <end position="184"/>
    </location>
</feature>
<evidence type="ECO:0000256" key="6">
    <source>
        <dbReference type="ARBA" id="ARBA00023136"/>
    </source>
</evidence>
<feature type="domain" description="ABC transmembrane type-1" evidence="8">
    <location>
        <begin position="126"/>
        <end position="325"/>
    </location>
</feature>
<accession>A0A975U0B7</accession>
<dbReference type="EMBL" id="CP078073">
    <property type="protein sequence ID" value="QXL90004.1"/>
    <property type="molecule type" value="Genomic_DNA"/>
</dbReference>
<evidence type="ECO:0000256" key="5">
    <source>
        <dbReference type="ARBA" id="ARBA00022989"/>
    </source>
</evidence>
<evidence type="ECO:0000259" key="8">
    <source>
        <dbReference type="PROSITE" id="PS50928"/>
    </source>
</evidence>
<organism evidence="9">
    <name type="scientific">Gymnodinialimonas phycosphaerae</name>
    <dbReference type="NCBI Taxonomy" id="2841589"/>
    <lineage>
        <taxon>Bacteria</taxon>
        <taxon>Pseudomonadati</taxon>
        <taxon>Pseudomonadota</taxon>
        <taxon>Alphaproteobacteria</taxon>
        <taxon>Rhodobacterales</taxon>
        <taxon>Paracoccaceae</taxon>
        <taxon>Gymnodinialimonas</taxon>
    </lineage>
</organism>
<dbReference type="PROSITE" id="PS50928">
    <property type="entry name" value="ABC_TM1"/>
    <property type="match status" value="1"/>
</dbReference>
<reference evidence="9 10" key="1">
    <citation type="submission" date="2021-07" db="EMBL/GenBank/DDBJ databases">
        <title>Karlodiniumbacter phycospheric gen. nov., sp. nov., a phycosphere bacterium isolated from karlodinium veneficum.</title>
        <authorList>
            <person name="Peng Y."/>
            <person name="Jiang L."/>
            <person name="Lee J."/>
        </authorList>
    </citation>
    <scope>NUCLEOTIDE SEQUENCE</scope>
    <source>
        <strain evidence="9 10">N5</strain>
    </source>
</reference>
<evidence type="ECO:0000313" key="9">
    <source>
        <dbReference type="EMBL" id="QXL90004.1"/>
    </source>
</evidence>
<evidence type="ECO:0000256" key="2">
    <source>
        <dbReference type="ARBA" id="ARBA00022448"/>
    </source>
</evidence>
<keyword evidence="4 7" id="KW-0812">Transmembrane</keyword>
<keyword evidence="6 7" id="KW-0472">Membrane</keyword>
<feature type="transmembrane region" description="Helical" evidence="7">
    <location>
        <begin position="196"/>
        <end position="218"/>
    </location>
</feature>
<dbReference type="GO" id="GO:0055085">
    <property type="term" value="P:transmembrane transport"/>
    <property type="evidence" value="ECO:0007669"/>
    <property type="project" value="InterPro"/>
</dbReference>
<sequence>MSAPRNQWWDVWDQFRTHKGALFGLGFFIFSLLFVYLGPLFWTVDSQYIDILARNTNHIIACLGVGGGWFSLDGWLLWFQDMPACFASPEAFSRANPIYGLKLSWAHPLGADQLGRDTLARMMVGGQTSIAVGLTAMLLALFFGTLIGVLAGYFKKADGPLMRLTDLFLAMPLLPLLLVIIMLFRDTLRNAFGPEGGIFVLIVVVIGLTSWMQTARVVRGDVLALKEREFVLAARSIGTPPWRLILRHVLPNVMSSIMVSATLGIANAIITESALSFLGLGFPSDFPTWGRLLFDATDWLTQNPERVIWPGLFISLTVLSVNYIGDGLRDALDPRIRGR</sequence>
<dbReference type="InterPro" id="IPR000515">
    <property type="entry name" value="MetI-like"/>
</dbReference>
<dbReference type="RefSeq" id="WP_257894839.1">
    <property type="nucleotide sequence ID" value="NZ_JAIMBW010000001.1"/>
</dbReference>
<dbReference type="PANTHER" id="PTHR43386:SF23">
    <property type="entry name" value="ABC TRANSPORTER"/>
    <property type="match status" value="1"/>
</dbReference>
<comment type="similarity">
    <text evidence="7">Belongs to the binding-protein-dependent transport system permease family.</text>
</comment>
<dbReference type="EMBL" id="JAIMBW010000001">
    <property type="protein sequence ID" value="MBY4893095.1"/>
    <property type="molecule type" value="Genomic_DNA"/>
</dbReference>
<keyword evidence="3" id="KW-1003">Cell membrane</keyword>
<proteinExistence type="inferred from homology"/>
<dbReference type="InterPro" id="IPR050366">
    <property type="entry name" value="BP-dependent_transpt_permease"/>
</dbReference>
<comment type="subcellular location">
    <subcellularLocation>
        <location evidence="1 7">Cell membrane</location>
        <topology evidence="1 7">Multi-pass membrane protein</topology>
    </subcellularLocation>
</comment>
<dbReference type="CDD" id="cd06261">
    <property type="entry name" value="TM_PBP2"/>
    <property type="match status" value="1"/>
</dbReference>
<evidence type="ECO:0000256" key="3">
    <source>
        <dbReference type="ARBA" id="ARBA00022475"/>
    </source>
</evidence>
<dbReference type="InterPro" id="IPR035906">
    <property type="entry name" value="MetI-like_sf"/>
</dbReference>
<gene>
    <name evidence="9" type="ORF">KUL25_09995</name>
</gene>
<dbReference type="AlphaFoldDB" id="A0A975U0B7"/>
<evidence type="ECO:0000256" key="1">
    <source>
        <dbReference type="ARBA" id="ARBA00004651"/>
    </source>
</evidence>
<name>A0A975U0B7_9RHOB</name>
<dbReference type="Gene3D" id="1.10.3720.10">
    <property type="entry name" value="MetI-like"/>
    <property type="match status" value="1"/>
</dbReference>
<evidence type="ECO:0000313" key="10">
    <source>
        <dbReference type="Proteomes" id="UP000693972"/>
    </source>
</evidence>
<dbReference type="GO" id="GO:0005886">
    <property type="term" value="C:plasma membrane"/>
    <property type="evidence" value="ECO:0007669"/>
    <property type="project" value="UniProtKB-SubCell"/>
</dbReference>
<dbReference type="PANTHER" id="PTHR43386">
    <property type="entry name" value="OLIGOPEPTIDE TRANSPORT SYSTEM PERMEASE PROTEIN APPC"/>
    <property type="match status" value="1"/>
</dbReference>
<keyword evidence="2 7" id="KW-0813">Transport</keyword>
<keyword evidence="5 7" id="KW-1133">Transmembrane helix</keyword>
<dbReference type="Pfam" id="PF12911">
    <property type="entry name" value="OppC_N"/>
    <property type="match status" value="1"/>
</dbReference>
<dbReference type="InterPro" id="IPR025966">
    <property type="entry name" value="OppC_N"/>
</dbReference>
<feature type="transmembrane region" description="Helical" evidence="7">
    <location>
        <begin position="56"/>
        <end position="78"/>
    </location>
</feature>
<dbReference type="Proteomes" id="UP000693972">
    <property type="component" value="Unassembled WGS sequence"/>
</dbReference>
<feature type="transmembrane region" description="Helical" evidence="7">
    <location>
        <begin position="130"/>
        <end position="154"/>
    </location>
</feature>